<protein>
    <submittedName>
        <fullName evidence="6">Sulfatase-like hydrolase/transferase</fullName>
    </submittedName>
</protein>
<dbReference type="Pfam" id="PF00884">
    <property type="entry name" value="Sulfatase"/>
    <property type="match status" value="1"/>
</dbReference>
<proteinExistence type="inferred from homology"/>
<dbReference type="CDD" id="cd16149">
    <property type="entry name" value="sulfatase_like"/>
    <property type="match status" value="1"/>
</dbReference>
<evidence type="ECO:0000256" key="3">
    <source>
        <dbReference type="ARBA" id="ARBA00022801"/>
    </source>
</evidence>
<name>A0ABU1APS2_9BACT</name>
<evidence type="ECO:0000313" key="6">
    <source>
        <dbReference type="EMBL" id="MDQ8206106.1"/>
    </source>
</evidence>
<keyword evidence="2" id="KW-0479">Metal-binding</keyword>
<dbReference type="SUPFAM" id="SSF53649">
    <property type="entry name" value="Alkaline phosphatase-like"/>
    <property type="match status" value="1"/>
</dbReference>
<sequence length="480" mass="54048">MPPNTKKPNVLFILADDMGAWAMACAGNSEVRTPNLDRIAARGMRMENAFCVSPVCSPARASLLTGMIPSQHGVHDWICRGNSPSESSDGAIIDYLDSRETYTEILARNGYECALSGKWHLGNAVELHSGHHYWRVHARGGGPYYNAPMIREGAEIHEPAYVTNVITEHALEFLAVRDTQKPFYLGVHYTAPHSPWEREEHPPEFFDPYFNDCAFDSVPDLPMHPWQINTATFGSTPEKRRELLSGYYAAITAMDSDVGRILDRLEQQQLLENTLIVFTSDNGMNMGHHGIYGKGNGTYPQNMYDSSVKVPFLVAHGDRIGQGRAQAALFSHYDFMPTLLDYLGLESDTPADLPGRSRLNLWSGGTEVQDAPLFVFDEYGAVQMIRTSSWKYVHRYQKGPNELYDLCQDPDETSNLLEPAASHPMAEELRVQMQAWFENYADEALDGRKLKVYGRGQREDLRLSADDWFKSDYVYLSKGS</sequence>
<dbReference type="InterPro" id="IPR050738">
    <property type="entry name" value="Sulfatase"/>
</dbReference>
<dbReference type="RefSeq" id="WP_308948098.1">
    <property type="nucleotide sequence ID" value="NZ_JARXHW010000002.1"/>
</dbReference>
<dbReference type="Gene3D" id="3.40.720.10">
    <property type="entry name" value="Alkaline Phosphatase, subunit A"/>
    <property type="match status" value="1"/>
</dbReference>
<keyword evidence="3" id="KW-0378">Hydrolase</keyword>
<evidence type="ECO:0000256" key="4">
    <source>
        <dbReference type="ARBA" id="ARBA00022837"/>
    </source>
</evidence>
<evidence type="ECO:0000313" key="7">
    <source>
        <dbReference type="Proteomes" id="UP001225316"/>
    </source>
</evidence>
<reference evidence="6 7" key="1">
    <citation type="submission" date="2023-04" db="EMBL/GenBank/DDBJ databases">
        <title>A novel bacteria isolated from coastal sediment.</title>
        <authorList>
            <person name="Liu X.-J."/>
            <person name="Du Z.-J."/>
        </authorList>
    </citation>
    <scope>NUCLEOTIDE SEQUENCE [LARGE SCALE GENOMIC DNA]</scope>
    <source>
        <strain evidence="6 7">SDUM461003</strain>
    </source>
</reference>
<dbReference type="PANTHER" id="PTHR42693">
    <property type="entry name" value="ARYLSULFATASE FAMILY MEMBER"/>
    <property type="match status" value="1"/>
</dbReference>
<comment type="similarity">
    <text evidence="1">Belongs to the sulfatase family.</text>
</comment>
<comment type="caution">
    <text evidence="6">The sequence shown here is derived from an EMBL/GenBank/DDBJ whole genome shotgun (WGS) entry which is preliminary data.</text>
</comment>
<feature type="domain" description="Sulfatase N-terminal" evidence="5">
    <location>
        <begin position="8"/>
        <end position="344"/>
    </location>
</feature>
<gene>
    <name evidence="6" type="ORF">QEH52_01195</name>
</gene>
<evidence type="ECO:0000256" key="2">
    <source>
        <dbReference type="ARBA" id="ARBA00022723"/>
    </source>
</evidence>
<evidence type="ECO:0000259" key="5">
    <source>
        <dbReference type="Pfam" id="PF00884"/>
    </source>
</evidence>
<accession>A0ABU1APS2</accession>
<evidence type="ECO:0000256" key="1">
    <source>
        <dbReference type="ARBA" id="ARBA00008779"/>
    </source>
</evidence>
<dbReference type="EMBL" id="JARXHW010000002">
    <property type="protein sequence ID" value="MDQ8206106.1"/>
    <property type="molecule type" value="Genomic_DNA"/>
</dbReference>
<dbReference type="InterPro" id="IPR000917">
    <property type="entry name" value="Sulfatase_N"/>
</dbReference>
<dbReference type="InterPro" id="IPR024607">
    <property type="entry name" value="Sulfatase_CS"/>
</dbReference>
<organism evidence="6 7">
    <name type="scientific">Thalassobacterium maritimum</name>
    <dbReference type="NCBI Taxonomy" id="3041265"/>
    <lineage>
        <taxon>Bacteria</taxon>
        <taxon>Pseudomonadati</taxon>
        <taxon>Verrucomicrobiota</taxon>
        <taxon>Opitutia</taxon>
        <taxon>Puniceicoccales</taxon>
        <taxon>Coraliomargaritaceae</taxon>
        <taxon>Thalassobacterium</taxon>
    </lineage>
</organism>
<dbReference type="PANTHER" id="PTHR42693:SF53">
    <property type="entry name" value="ENDO-4-O-SULFATASE"/>
    <property type="match status" value="1"/>
</dbReference>
<dbReference type="Proteomes" id="UP001225316">
    <property type="component" value="Unassembled WGS sequence"/>
</dbReference>
<dbReference type="PROSITE" id="PS00523">
    <property type="entry name" value="SULFATASE_1"/>
    <property type="match status" value="1"/>
</dbReference>
<keyword evidence="7" id="KW-1185">Reference proteome</keyword>
<dbReference type="InterPro" id="IPR017850">
    <property type="entry name" value="Alkaline_phosphatase_core_sf"/>
</dbReference>
<keyword evidence="4" id="KW-0106">Calcium</keyword>